<dbReference type="InterPro" id="IPR027417">
    <property type="entry name" value="P-loop_NTPase"/>
</dbReference>
<dbReference type="SUPFAM" id="SSF52540">
    <property type="entry name" value="P-loop containing nucleoside triphosphate hydrolases"/>
    <property type="match status" value="1"/>
</dbReference>
<evidence type="ECO:0000256" key="5">
    <source>
        <dbReference type="ARBA" id="ARBA00023136"/>
    </source>
</evidence>
<dbReference type="OrthoDB" id="7981249at2"/>
<gene>
    <name evidence="7" type="ORF">TAO_0810</name>
</gene>
<keyword evidence="5" id="KW-0472">Membrane</keyword>
<keyword evidence="4" id="KW-1133">Transmembrane helix</keyword>
<accession>A0A1Q2SM33</accession>
<organism evidence="7 8">
    <name type="scientific">Candidatus Nitrosoglobus terrae</name>
    <dbReference type="NCBI Taxonomy" id="1630141"/>
    <lineage>
        <taxon>Bacteria</taxon>
        <taxon>Pseudomonadati</taxon>
        <taxon>Pseudomonadota</taxon>
        <taxon>Gammaproteobacteria</taxon>
        <taxon>Chromatiales</taxon>
        <taxon>Chromatiaceae</taxon>
        <taxon>Candidatus Nitrosoglobus</taxon>
    </lineage>
</organism>
<dbReference type="InterPro" id="IPR005331">
    <property type="entry name" value="Sulfotransferase"/>
</dbReference>
<dbReference type="PANTHER" id="PTHR12812:SF0">
    <property type="entry name" value="HEPARAN-SULFATE 6-O-SULFOTRANSFERASE"/>
    <property type="match status" value="1"/>
</dbReference>
<dbReference type="AlphaFoldDB" id="A0A1Q2SM33"/>
<comment type="subcellular location">
    <subcellularLocation>
        <location evidence="1">Membrane</location>
        <topology evidence="1">Single-pass membrane protein</topology>
    </subcellularLocation>
</comment>
<dbReference type="GO" id="GO:0017095">
    <property type="term" value="F:heparan sulfate 6-sulfotransferase activity"/>
    <property type="evidence" value="ECO:0007669"/>
    <property type="project" value="TreeGrafter"/>
</dbReference>
<dbReference type="EMBL" id="AP014836">
    <property type="protein sequence ID" value="BAW80180.1"/>
    <property type="molecule type" value="Genomic_DNA"/>
</dbReference>
<dbReference type="Pfam" id="PF03567">
    <property type="entry name" value="Sulfotransfer_2"/>
    <property type="match status" value="1"/>
</dbReference>
<evidence type="ECO:0000313" key="7">
    <source>
        <dbReference type="EMBL" id="BAW80180.1"/>
    </source>
</evidence>
<dbReference type="Gene3D" id="3.40.50.300">
    <property type="entry name" value="P-loop containing nucleotide triphosphate hydrolases"/>
    <property type="match status" value="1"/>
</dbReference>
<keyword evidence="2" id="KW-0808">Transferase</keyword>
<keyword evidence="8" id="KW-1185">Reference proteome</keyword>
<evidence type="ECO:0000313" key="8">
    <source>
        <dbReference type="Proteomes" id="UP000243679"/>
    </source>
</evidence>
<evidence type="ECO:0000256" key="1">
    <source>
        <dbReference type="ARBA" id="ARBA00004167"/>
    </source>
</evidence>
<dbReference type="PANTHER" id="PTHR12812">
    <property type="entry name" value="HEPARAN SULFATE 6-O-SULFOTRANSFERASE 3"/>
    <property type="match status" value="1"/>
</dbReference>
<dbReference type="InterPro" id="IPR010635">
    <property type="entry name" value="Heparan_SO4-6-sulfoTrfase"/>
</dbReference>
<proteinExistence type="predicted"/>
<dbReference type="KEGG" id="ntt:TAO_0810"/>
<name>A0A1Q2SM33_9GAMM</name>
<reference evidence="7 8" key="1">
    <citation type="journal article" date="2017" name="ISME J.">
        <title>An acid-tolerant ammonia-oxidizing ?-proteobacterium from soil.</title>
        <authorList>
            <person name="Hayatsu M."/>
            <person name="Tago K."/>
            <person name="Uchiyama I."/>
            <person name="Toyoda A."/>
            <person name="Wang Y."/>
            <person name="Shimomura Y."/>
            <person name="Okubo T."/>
            <person name="Kurisu F."/>
            <person name="Hirono Y."/>
            <person name="Nonaka K."/>
            <person name="Akiyama H."/>
            <person name="Itoh T."/>
            <person name="Takami H."/>
        </authorList>
    </citation>
    <scope>NUCLEOTIDE SEQUENCE [LARGE SCALE GENOMIC DNA]</scope>
    <source>
        <strain evidence="7 8">TAO100</strain>
    </source>
</reference>
<protein>
    <submittedName>
        <fullName evidence="7">Hypothetical conserved protein</fullName>
    </submittedName>
</protein>
<evidence type="ECO:0000256" key="3">
    <source>
        <dbReference type="ARBA" id="ARBA00022692"/>
    </source>
</evidence>
<evidence type="ECO:0000256" key="4">
    <source>
        <dbReference type="ARBA" id="ARBA00022989"/>
    </source>
</evidence>
<keyword evidence="6" id="KW-0325">Glycoprotein</keyword>
<dbReference type="RefSeq" id="WP_096526754.1">
    <property type="nucleotide sequence ID" value="NZ_AP014836.1"/>
</dbReference>
<evidence type="ECO:0000256" key="2">
    <source>
        <dbReference type="ARBA" id="ARBA00022679"/>
    </source>
</evidence>
<dbReference type="GO" id="GO:0016020">
    <property type="term" value="C:membrane"/>
    <property type="evidence" value="ECO:0007669"/>
    <property type="project" value="UniProtKB-SubCell"/>
</dbReference>
<sequence length="236" mass="27866">MKIVMLHIPKAAGTSLKKALIDKVGVDNIYFDYHRPMAKGDLVRKVDCLVSSIISMPRSESLIFGHFLAGKYAQFNGVYFRKRQRTAYITFLRHPLQRALSHFFFWKRTAVTGHRIWEKFHRDNWSLERFLLSKEHTNLQAKFLWRFPLTQFDFIGLTEYFDDSVKMLGHLFPVLKDLSIETENSNPENTVGLNYTIDSDLESEFVRRNQLDYVLYHQAMDIFLTKKIQIFENGLF</sequence>
<keyword evidence="3" id="KW-0812">Transmembrane</keyword>
<dbReference type="Proteomes" id="UP000243679">
    <property type="component" value="Chromosome"/>
</dbReference>
<evidence type="ECO:0000256" key="6">
    <source>
        <dbReference type="ARBA" id="ARBA00023180"/>
    </source>
</evidence>